<dbReference type="RefSeq" id="WP_136864144.1">
    <property type="nucleotide sequence ID" value="NZ_SWCJ01000012.1"/>
</dbReference>
<protein>
    <recommendedName>
        <fullName evidence="3">AAA domain-containing protein</fullName>
    </recommendedName>
</protein>
<dbReference type="Proteomes" id="UP000305675">
    <property type="component" value="Unassembled WGS sequence"/>
</dbReference>
<accession>A0A4U1BLV0</accession>
<comment type="caution">
    <text evidence="1">The sequence shown here is derived from an EMBL/GenBank/DDBJ whole genome shotgun (WGS) entry which is preliminary data.</text>
</comment>
<organism evidence="1 2">
    <name type="scientific">Ferrimonas aestuarii</name>
    <dbReference type="NCBI Taxonomy" id="2569539"/>
    <lineage>
        <taxon>Bacteria</taxon>
        <taxon>Pseudomonadati</taxon>
        <taxon>Pseudomonadota</taxon>
        <taxon>Gammaproteobacteria</taxon>
        <taxon>Alteromonadales</taxon>
        <taxon>Ferrimonadaceae</taxon>
        <taxon>Ferrimonas</taxon>
    </lineage>
</organism>
<gene>
    <name evidence="1" type="ORF">FCL42_14490</name>
</gene>
<dbReference type="EMBL" id="SWCJ01000012">
    <property type="protein sequence ID" value="TKB53277.1"/>
    <property type="molecule type" value="Genomic_DNA"/>
</dbReference>
<reference evidence="1 2" key="1">
    <citation type="submission" date="2019-04" db="EMBL/GenBank/DDBJ databases">
        <authorList>
            <person name="Hwang J.C."/>
        </authorList>
    </citation>
    <scope>NUCLEOTIDE SEQUENCE [LARGE SCALE GENOMIC DNA]</scope>
    <source>
        <strain evidence="1 2">IMCC35002</strain>
    </source>
</reference>
<name>A0A4U1BLV0_9GAMM</name>
<evidence type="ECO:0000313" key="1">
    <source>
        <dbReference type="EMBL" id="TKB53277.1"/>
    </source>
</evidence>
<evidence type="ECO:0000313" key="2">
    <source>
        <dbReference type="Proteomes" id="UP000305675"/>
    </source>
</evidence>
<evidence type="ECO:0008006" key="3">
    <source>
        <dbReference type="Google" id="ProtNLM"/>
    </source>
</evidence>
<proteinExistence type="predicted"/>
<dbReference type="InterPro" id="IPR027417">
    <property type="entry name" value="P-loop_NTPase"/>
</dbReference>
<dbReference type="SUPFAM" id="SSF52540">
    <property type="entry name" value="P-loop containing nucleoside triphosphate hydrolases"/>
    <property type="match status" value="1"/>
</dbReference>
<sequence>MQIHQLTGKQGSGSTTVACAIVEGLHLQGFKALLVMPTEHEAEFARKYRINTGQVMSTRQFDRVMTALTIRQLDAIVFDGFDRMTWRDGCPLARLNHMSTGGAPVPRQVFTFVNQP</sequence>
<keyword evidence="2" id="KW-1185">Reference proteome</keyword>
<dbReference type="AlphaFoldDB" id="A0A4U1BLV0"/>